<evidence type="ECO:0000313" key="1">
    <source>
        <dbReference type="EMBL" id="GFX87467.1"/>
    </source>
</evidence>
<protein>
    <submittedName>
        <fullName evidence="1">Uncharacterized protein</fullName>
    </submittedName>
</protein>
<name>A0A8X6UX87_TRICX</name>
<comment type="caution">
    <text evidence="1">The sequence shown here is derived from an EMBL/GenBank/DDBJ whole genome shotgun (WGS) entry which is preliminary data.</text>
</comment>
<proteinExistence type="predicted"/>
<dbReference type="AlphaFoldDB" id="A0A8X6UX87"/>
<organism evidence="1 2">
    <name type="scientific">Trichonephila clavipes</name>
    <name type="common">Golden silk orbweaver</name>
    <name type="synonym">Nephila clavipes</name>
    <dbReference type="NCBI Taxonomy" id="2585209"/>
    <lineage>
        <taxon>Eukaryota</taxon>
        <taxon>Metazoa</taxon>
        <taxon>Ecdysozoa</taxon>
        <taxon>Arthropoda</taxon>
        <taxon>Chelicerata</taxon>
        <taxon>Arachnida</taxon>
        <taxon>Araneae</taxon>
        <taxon>Araneomorphae</taxon>
        <taxon>Entelegynae</taxon>
        <taxon>Araneoidea</taxon>
        <taxon>Nephilidae</taxon>
        <taxon>Trichonephila</taxon>
    </lineage>
</organism>
<dbReference type="EMBL" id="BMAU01021035">
    <property type="protein sequence ID" value="GFX87467.1"/>
    <property type="molecule type" value="Genomic_DNA"/>
</dbReference>
<reference evidence="1" key="1">
    <citation type="submission" date="2020-08" db="EMBL/GenBank/DDBJ databases">
        <title>Multicomponent nature underlies the extraordinary mechanical properties of spider dragline silk.</title>
        <authorList>
            <person name="Kono N."/>
            <person name="Nakamura H."/>
            <person name="Mori M."/>
            <person name="Yoshida Y."/>
            <person name="Ohtoshi R."/>
            <person name="Malay A.D."/>
            <person name="Moran D.A.P."/>
            <person name="Tomita M."/>
            <person name="Numata K."/>
            <person name="Arakawa K."/>
        </authorList>
    </citation>
    <scope>NUCLEOTIDE SEQUENCE</scope>
</reference>
<gene>
    <name evidence="1" type="ORF">TNCV_1330021</name>
</gene>
<evidence type="ECO:0000313" key="2">
    <source>
        <dbReference type="Proteomes" id="UP000887159"/>
    </source>
</evidence>
<keyword evidence="2" id="KW-1185">Reference proteome</keyword>
<dbReference type="Proteomes" id="UP000887159">
    <property type="component" value="Unassembled WGS sequence"/>
</dbReference>
<accession>A0A8X6UX87</accession>
<sequence length="79" mass="8915">MLTSTIGDFMYAENADMYYMYGRANGNGSAAQRIECIKRSFLIDEAVIVNLVKHVRSVSPDMMLVNEETYAVQAWKKAS</sequence>